<accession>A0A368HBL6</accession>
<name>A0A368HBL6_9GAMM</name>
<dbReference type="AlphaFoldDB" id="A0A368HBL6"/>
<dbReference type="RefSeq" id="WP_114282885.1">
    <property type="nucleotide sequence ID" value="NZ_PSYR01000002.1"/>
</dbReference>
<keyword evidence="2" id="KW-1185">Reference proteome</keyword>
<protein>
    <submittedName>
        <fullName evidence="1">Uncharacterized protein</fullName>
    </submittedName>
</protein>
<evidence type="ECO:0000313" key="2">
    <source>
        <dbReference type="Proteomes" id="UP000253250"/>
    </source>
</evidence>
<gene>
    <name evidence="1" type="ORF">C4900_07610</name>
</gene>
<proteinExistence type="predicted"/>
<comment type="caution">
    <text evidence="1">The sequence shown here is derived from an EMBL/GenBank/DDBJ whole genome shotgun (WGS) entry which is preliminary data.</text>
</comment>
<organism evidence="1 2">
    <name type="scientific">Acidiferrobacter thiooxydans</name>
    <dbReference type="NCBI Taxonomy" id="163359"/>
    <lineage>
        <taxon>Bacteria</taxon>
        <taxon>Pseudomonadati</taxon>
        <taxon>Pseudomonadota</taxon>
        <taxon>Gammaproteobacteria</taxon>
        <taxon>Acidiferrobacterales</taxon>
        <taxon>Acidiferrobacteraceae</taxon>
        <taxon>Acidiferrobacter</taxon>
    </lineage>
</organism>
<dbReference type="Proteomes" id="UP000253250">
    <property type="component" value="Unassembled WGS sequence"/>
</dbReference>
<reference evidence="1 2" key="1">
    <citation type="submission" date="2018-02" db="EMBL/GenBank/DDBJ databases">
        <title>Insights into the biology of acidophilic members of the Acidiferrobacteraceae family derived from comparative genomic analyses.</title>
        <authorList>
            <person name="Issotta F."/>
            <person name="Thyssen C."/>
            <person name="Mena C."/>
            <person name="Moya A."/>
            <person name="Bellenberg S."/>
            <person name="Sproer C."/>
            <person name="Covarrubias P.C."/>
            <person name="Sand W."/>
            <person name="Quatrini R."/>
            <person name="Vera M."/>
        </authorList>
    </citation>
    <scope>NUCLEOTIDE SEQUENCE [LARGE SCALE GENOMIC DNA]</scope>
    <source>
        <strain evidence="2">m-1</strain>
    </source>
</reference>
<dbReference type="EMBL" id="PSYR01000002">
    <property type="protein sequence ID" value="RCN55778.1"/>
    <property type="molecule type" value="Genomic_DNA"/>
</dbReference>
<evidence type="ECO:0000313" key="1">
    <source>
        <dbReference type="EMBL" id="RCN55778.1"/>
    </source>
</evidence>
<sequence>MMKKPLIPVTLCGLPTADREQSGELNVGSDPGCVHIEVRTKDDSFLVFLSESDASRLIFQLHRALMDSHAERCRAVQS</sequence>